<name>A0A8X7Q5Y3_BRACI</name>
<dbReference type="AlphaFoldDB" id="A0A8X7Q5Y3"/>
<dbReference type="Gene3D" id="1.25.40.180">
    <property type="match status" value="1"/>
</dbReference>
<dbReference type="PROSITE" id="PS51366">
    <property type="entry name" value="MI"/>
    <property type="match status" value="1"/>
</dbReference>
<keyword evidence="4" id="KW-0677">Repeat</keyword>
<keyword evidence="6" id="KW-0539">Nucleus</keyword>
<dbReference type="SUPFAM" id="SSF48371">
    <property type="entry name" value="ARM repeat"/>
    <property type="match status" value="1"/>
</dbReference>
<evidence type="ECO:0000256" key="5">
    <source>
        <dbReference type="ARBA" id="ARBA00022845"/>
    </source>
</evidence>
<dbReference type="InterPro" id="IPR016024">
    <property type="entry name" value="ARM-type_fold"/>
</dbReference>
<keyword evidence="9" id="KW-1185">Reference proteome</keyword>
<reference evidence="8 9" key="1">
    <citation type="submission" date="2020-02" db="EMBL/GenBank/DDBJ databases">
        <authorList>
            <person name="Ma Q."/>
            <person name="Huang Y."/>
            <person name="Song X."/>
            <person name="Pei D."/>
        </authorList>
    </citation>
    <scope>NUCLEOTIDE SEQUENCE [LARGE SCALE GENOMIC DNA]</scope>
    <source>
        <strain evidence="8">Sxm20200214</strain>
        <tissue evidence="8">Leaf</tissue>
    </source>
</reference>
<dbReference type="OrthoDB" id="414546at2759"/>
<evidence type="ECO:0000313" key="9">
    <source>
        <dbReference type="Proteomes" id="UP000886595"/>
    </source>
</evidence>
<evidence type="ECO:0000256" key="6">
    <source>
        <dbReference type="ARBA" id="ARBA00023242"/>
    </source>
</evidence>
<evidence type="ECO:0000256" key="4">
    <source>
        <dbReference type="ARBA" id="ARBA00022737"/>
    </source>
</evidence>
<accession>A0A8X7Q5Y3</accession>
<sequence>MDRHDKEKEMASVLLSASYADVINLNHIRDGFVLLLESADDFVVDIPDAVDVLALFLARAVVDDILPPAFLPRATKTLQVSSKGYQVVQTVEKSYLSAAHHEAS</sequence>
<dbReference type="GO" id="GO:0005737">
    <property type="term" value="C:cytoplasm"/>
    <property type="evidence" value="ECO:0007669"/>
    <property type="project" value="UniProtKB-SubCell"/>
</dbReference>
<proteinExistence type="inferred from homology"/>
<evidence type="ECO:0000259" key="7">
    <source>
        <dbReference type="PROSITE" id="PS51366"/>
    </source>
</evidence>
<dbReference type="GO" id="GO:0006417">
    <property type="term" value="P:regulation of translation"/>
    <property type="evidence" value="ECO:0007669"/>
    <property type="project" value="UniProtKB-KW"/>
</dbReference>
<dbReference type="PANTHER" id="PTHR12626:SF0">
    <property type="entry name" value="PROGRAMMED CELL DEATH PROTEIN 4"/>
    <property type="match status" value="1"/>
</dbReference>
<dbReference type="PANTHER" id="PTHR12626">
    <property type="entry name" value="PROGRAMMED CELL DEATH 4"/>
    <property type="match status" value="1"/>
</dbReference>
<comment type="similarity">
    <text evidence="2">Belongs to the PDCD4 family.</text>
</comment>
<keyword evidence="3" id="KW-0963">Cytoplasm</keyword>
<dbReference type="InterPro" id="IPR003891">
    <property type="entry name" value="Initiation_fac_eIF4g_MI"/>
</dbReference>
<evidence type="ECO:0000256" key="2">
    <source>
        <dbReference type="ARBA" id="ARBA00005497"/>
    </source>
</evidence>
<evidence type="ECO:0000256" key="1">
    <source>
        <dbReference type="ARBA" id="ARBA00004496"/>
    </source>
</evidence>
<dbReference type="Pfam" id="PF02847">
    <property type="entry name" value="MA3"/>
    <property type="match status" value="1"/>
</dbReference>
<evidence type="ECO:0000313" key="8">
    <source>
        <dbReference type="EMBL" id="KAG2263247.1"/>
    </source>
</evidence>
<comment type="caution">
    <text evidence="8">The sequence shown here is derived from an EMBL/GenBank/DDBJ whole genome shotgun (WGS) entry which is preliminary data.</text>
</comment>
<dbReference type="GO" id="GO:0045892">
    <property type="term" value="P:negative regulation of DNA-templated transcription"/>
    <property type="evidence" value="ECO:0007669"/>
    <property type="project" value="InterPro"/>
</dbReference>
<keyword evidence="5" id="KW-0810">Translation regulation</keyword>
<dbReference type="Proteomes" id="UP000886595">
    <property type="component" value="Unassembled WGS sequence"/>
</dbReference>
<organism evidence="8 9">
    <name type="scientific">Brassica carinata</name>
    <name type="common">Ethiopian mustard</name>
    <name type="synonym">Abyssinian cabbage</name>
    <dbReference type="NCBI Taxonomy" id="52824"/>
    <lineage>
        <taxon>Eukaryota</taxon>
        <taxon>Viridiplantae</taxon>
        <taxon>Streptophyta</taxon>
        <taxon>Embryophyta</taxon>
        <taxon>Tracheophyta</taxon>
        <taxon>Spermatophyta</taxon>
        <taxon>Magnoliopsida</taxon>
        <taxon>eudicotyledons</taxon>
        <taxon>Gunneridae</taxon>
        <taxon>Pentapetalae</taxon>
        <taxon>rosids</taxon>
        <taxon>malvids</taxon>
        <taxon>Brassicales</taxon>
        <taxon>Brassicaceae</taxon>
        <taxon>Brassiceae</taxon>
        <taxon>Brassica</taxon>
    </lineage>
</organism>
<feature type="domain" description="MI" evidence="7">
    <location>
        <begin position="1"/>
        <end position="76"/>
    </location>
</feature>
<dbReference type="EMBL" id="JAAMPC010000014">
    <property type="protein sequence ID" value="KAG2263247.1"/>
    <property type="molecule type" value="Genomic_DNA"/>
</dbReference>
<evidence type="ECO:0000256" key="3">
    <source>
        <dbReference type="ARBA" id="ARBA00022490"/>
    </source>
</evidence>
<gene>
    <name evidence="8" type="ORF">Bca52824_070326</name>
</gene>
<protein>
    <recommendedName>
        <fullName evidence="7">MI domain-containing protein</fullName>
    </recommendedName>
</protein>
<comment type="subcellular location">
    <subcellularLocation>
        <location evidence="1">Cytoplasm</location>
    </subcellularLocation>
</comment>
<dbReference type="InterPro" id="IPR039778">
    <property type="entry name" value="PDCD4"/>
</dbReference>